<organism evidence="5 6">
    <name type="scientific">Aquimonas voraii</name>
    <dbReference type="NCBI Taxonomy" id="265719"/>
    <lineage>
        <taxon>Bacteria</taxon>
        <taxon>Pseudomonadati</taxon>
        <taxon>Pseudomonadota</taxon>
        <taxon>Gammaproteobacteria</taxon>
        <taxon>Lysobacterales</taxon>
        <taxon>Lysobacteraceae</taxon>
        <taxon>Aquimonas</taxon>
    </lineage>
</organism>
<dbReference type="GO" id="GO:0003841">
    <property type="term" value="F:1-acylglycerol-3-phosphate O-acyltransferase activity"/>
    <property type="evidence" value="ECO:0007669"/>
    <property type="project" value="TreeGrafter"/>
</dbReference>
<dbReference type="GO" id="GO:0006654">
    <property type="term" value="P:phosphatidic acid biosynthetic process"/>
    <property type="evidence" value="ECO:0007669"/>
    <property type="project" value="TreeGrafter"/>
</dbReference>
<dbReference type="Proteomes" id="UP000199603">
    <property type="component" value="Unassembled WGS sequence"/>
</dbReference>
<evidence type="ECO:0000259" key="4">
    <source>
        <dbReference type="SMART" id="SM00563"/>
    </source>
</evidence>
<proteinExistence type="predicted"/>
<evidence type="ECO:0000256" key="1">
    <source>
        <dbReference type="ARBA" id="ARBA00005189"/>
    </source>
</evidence>
<dbReference type="Pfam" id="PF01553">
    <property type="entry name" value="Acyltransferase"/>
    <property type="match status" value="1"/>
</dbReference>
<dbReference type="OrthoDB" id="9796839at2"/>
<dbReference type="PANTHER" id="PTHR10434:SF9">
    <property type="entry name" value="PHOSPHOLIPID_GLYCEROL ACYLTRANSFERASE DOMAIN-CONTAINING PROTEIN"/>
    <property type="match status" value="1"/>
</dbReference>
<evidence type="ECO:0000256" key="3">
    <source>
        <dbReference type="ARBA" id="ARBA00023315"/>
    </source>
</evidence>
<dbReference type="EMBL" id="FNAG01000005">
    <property type="protein sequence ID" value="SDD66891.1"/>
    <property type="molecule type" value="Genomic_DNA"/>
</dbReference>
<sequence length="200" mass="22700">MLPLDTPVHQPLPDCAPRRGGAFTRWLARSALRLGGWRVRGEFPSEHRLMIIVAPHSSGWDAVWGLLVRIALGVDISFMAKAELFSGPIGWVLRRLGGFPVNRSSSAGVVEQVAERYRSRETLWVALAPEGTRRRVEHWKSGFWRIARAAEVPVLCVYFHYPEKVIGIGPLLRMTDSLDDDMARIREYYRPWIGKNRGTV</sequence>
<keyword evidence="6" id="KW-1185">Reference proteome</keyword>
<protein>
    <submittedName>
        <fullName evidence="5">1-acyl-sn-glycerol-3-phosphate acyltransferases</fullName>
    </submittedName>
</protein>
<dbReference type="PANTHER" id="PTHR10434">
    <property type="entry name" value="1-ACYL-SN-GLYCEROL-3-PHOSPHATE ACYLTRANSFERASE"/>
    <property type="match status" value="1"/>
</dbReference>
<comment type="pathway">
    <text evidence="1">Lipid metabolism.</text>
</comment>
<dbReference type="InterPro" id="IPR002123">
    <property type="entry name" value="Plipid/glycerol_acylTrfase"/>
</dbReference>
<evidence type="ECO:0000313" key="6">
    <source>
        <dbReference type="Proteomes" id="UP000199603"/>
    </source>
</evidence>
<accession>A0A1G6WM53</accession>
<dbReference type="CDD" id="cd07988">
    <property type="entry name" value="LPLAT_ABO13168-like"/>
    <property type="match status" value="1"/>
</dbReference>
<feature type="domain" description="Phospholipid/glycerol acyltransferase" evidence="4">
    <location>
        <begin position="50"/>
        <end position="162"/>
    </location>
</feature>
<dbReference type="RefSeq" id="WP_091242217.1">
    <property type="nucleotide sequence ID" value="NZ_FNAG01000005.1"/>
</dbReference>
<evidence type="ECO:0000313" key="5">
    <source>
        <dbReference type="EMBL" id="SDD66891.1"/>
    </source>
</evidence>
<dbReference type="SMART" id="SM00563">
    <property type="entry name" value="PlsC"/>
    <property type="match status" value="1"/>
</dbReference>
<keyword evidence="3 5" id="KW-0012">Acyltransferase</keyword>
<keyword evidence="2 5" id="KW-0808">Transferase</keyword>
<dbReference type="SUPFAM" id="SSF69593">
    <property type="entry name" value="Glycerol-3-phosphate (1)-acyltransferase"/>
    <property type="match status" value="1"/>
</dbReference>
<gene>
    <name evidence="5" type="ORF">SAMN04488509_10569</name>
</gene>
<dbReference type="AlphaFoldDB" id="A0A1G6WM53"/>
<reference evidence="5 6" key="1">
    <citation type="submission" date="2016-10" db="EMBL/GenBank/DDBJ databases">
        <authorList>
            <person name="de Groot N.N."/>
        </authorList>
    </citation>
    <scope>NUCLEOTIDE SEQUENCE [LARGE SCALE GENOMIC DNA]</scope>
    <source>
        <strain evidence="5 6">DSM 16957</strain>
    </source>
</reference>
<evidence type="ECO:0000256" key="2">
    <source>
        <dbReference type="ARBA" id="ARBA00022679"/>
    </source>
</evidence>
<name>A0A1G6WM53_9GAMM</name>
<dbReference type="STRING" id="265719.SAMN04488509_10569"/>